<dbReference type="GO" id="GO:0051225">
    <property type="term" value="P:spindle assembly"/>
    <property type="evidence" value="ECO:0007669"/>
    <property type="project" value="TreeGrafter"/>
</dbReference>
<dbReference type="GO" id="GO:0007020">
    <property type="term" value="P:microtubule nucleation"/>
    <property type="evidence" value="ECO:0007669"/>
    <property type="project" value="InterPro"/>
</dbReference>
<dbReference type="AlphaFoldDB" id="A0AAN6EMW9"/>
<evidence type="ECO:0000259" key="8">
    <source>
        <dbReference type="Pfam" id="PF14609"/>
    </source>
</evidence>
<dbReference type="PANTHER" id="PTHR19302">
    <property type="entry name" value="GAMMA TUBULIN COMPLEX PROTEIN"/>
    <property type="match status" value="1"/>
</dbReference>
<dbReference type="InterPro" id="IPR059169">
    <property type="entry name" value="GCP5_N_ext"/>
</dbReference>
<reference evidence="10" key="1">
    <citation type="submission" date="2023-01" db="EMBL/GenBank/DDBJ databases">
        <title>Exophiala dermititidis isolated from Cystic Fibrosis Patient.</title>
        <authorList>
            <person name="Kurbessoian T."/>
            <person name="Crocker A."/>
            <person name="Murante D."/>
            <person name="Hogan D.A."/>
            <person name="Stajich J.E."/>
        </authorList>
    </citation>
    <scope>NUCLEOTIDE SEQUENCE</scope>
    <source>
        <strain evidence="10">Ex8</strain>
    </source>
</reference>
<dbReference type="InterPro" id="IPR032797">
    <property type="entry name" value="Mod21_N"/>
</dbReference>
<sequence length="965" mass="108048">MASTTAINTWIEELALTFIPSNSKSTGKDIRKHKDAFVRRIKDHNYGRTDQFAVAEKLSGLEEKFMVANLDDVAEELYSRRIKLSRYNERWIPDVLDLLLHLSHEPVKYSRVENLQRLRPPLQALLPLKWADINADDPVDAEDDIWKVPDYSDFSSDEDDIVVFSNKKSPASAPELSQKQLALDKILDLREDDVNPNSSHDFKTAQFWRGPQQDAALNEKQAVREILFMLTGLPTAMFISSERGPRPNPLYRIRHLDHDASRTLLDAASDLGSQVDRVRQWVAVRQTEKVMQVIQDRISDVLVEFERLVSRVQYDILHETSCTGVISFMQILHMMKKRSGRLRAISSITSHLPQNDTVACMNILYTCIDRAYSACDSVTSDTLLPIFTSAFQVYAQPYDTWLSTGKLTSSTPFYISESQGRRSGATLWHDWFMMSPGGAEKLPCFLQPVADKMFKAGKTAAFLQHLGQPNINHGKELLGIADALTETITMMETSPIPFSATFEILLNQKVDSLLVSSTAALQEILEGHCGLTRLLDALGYLYLGVDGVILDRIESRLFGRIDRCLDMWNDRFLVADLLAEAYQRVECIETDSITVQSTYTFTKSMASRRRSVKILGTVAVSYPVSWPLANIIPPASMGSYQRIALMLSQIRRAKFVLERRAYFNVQHSVIGTGGDDQPIMHMGKRPEENMEADLHVPMKTEVDMRQTDQTRRNAQALHTTLLYFVNVLYDHLTTCTIGPLTSAMRAKLTSVIPDGKDDVTTPLRPASSVDDMIAVHARYVRTLTHACLVSAQIKPLRDSLLANLDLCIRFADLVAVSSASVRKAGPQREREGSFVSARSRHRSKRRHVGRHGSVTQISSNDLSHDMSDSSSFGNADGDSDGEQDNTDAEEENDDEQYSTFMLDEDTSLMQEMTSLRAAFVKHASFLVAGLRGAAKTSAEVGDGFELLADSLDGIVMKARGKGTAL</sequence>
<dbReference type="EMBL" id="JAJGCB010000019">
    <property type="protein sequence ID" value="KAJ8988265.1"/>
    <property type="molecule type" value="Genomic_DNA"/>
</dbReference>
<evidence type="ECO:0000256" key="4">
    <source>
        <dbReference type="ARBA" id="ARBA00023212"/>
    </source>
</evidence>
<evidence type="ECO:0000256" key="2">
    <source>
        <dbReference type="ARBA" id="ARBA00022490"/>
    </source>
</evidence>
<keyword evidence="2 5" id="KW-0963">Cytoplasm</keyword>
<feature type="compositionally biased region" description="Basic residues" evidence="6">
    <location>
        <begin position="838"/>
        <end position="850"/>
    </location>
</feature>
<evidence type="ECO:0000256" key="1">
    <source>
        <dbReference type="ARBA" id="ARBA00010337"/>
    </source>
</evidence>
<proteinExistence type="inferred from homology"/>
<dbReference type="GO" id="GO:0051321">
    <property type="term" value="P:meiotic cell cycle"/>
    <property type="evidence" value="ECO:0007669"/>
    <property type="project" value="TreeGrafter"/>
</dbReference>
<evidence type="ECO:0000313" key="10">
    <source>
        <dbReference type="EMBL" id="KAJ8988265.1"/>
    </source>
</evidence>
<comment type="similarity">
    <text evidence="1 5">Belongs to the TUBGCP family.</text>
</comment>
<dbReference type="Pfam" id="PF17681">
    <property type="entry name" value="GCP_N_terminal"/>
    <property type="match status" value="1"/>
</dbReference>
<feature type="domain" description="Gamma tubulin complex component C-terminal" evidence="7">
    <location>
        <begin position="577"/>
        <end position="936"/>
    </location>
</feature>
<evidence type="ECO:0000259" key="9">
    <source>
        <dbReference type="Pfam" id="PF17681"/>
    </source>
</evidence>
<evidence type="ECO:0000256" key="3">
    <source>
        <dbReference type="ARBA" id="ARBA00022701"/>
    </source>
</evidence>
<protein>
    <recommendedName>
        <fullName evidence="5">Spindle pole body component</fullName>
    </recommendedName>
</protein>
<dbReference type="Pfam" id="PF04130">
    <property type="entry name" value="GCP_C_terminal"/>
    <property type="match status" value="1"/>
</dbReference>
<dbReference type="GO" id="GO:0051011">
    <property type="term" value="F:microtubule minus-end binding"/>
    <property type="evidence" value="ECO:0007669"/>
    <property type="project" value="TreeGrafter"/>
</dbReference>
<keyword evidence="3 5" id="KW-0493">Microtubule</keyword>
<organism evidence="10 11">
    <name type="scientific">Exophiala dermatitidis</name>
    <name type="common">Black yeast-like fungus</name>
    <name type="synonym">Wangiella dermatitidis</name>
    <dbReference type="NCBI Taxonomy" id="5970"/>
    <lineage>
        <taxon>Eukaryota</taxon>
        <taxon>Fungi</taxon>
        <taxon>Dikarya</taxon>
        <taxon>Ascomycota</taxon>
        <taxon>Pezizomycotina</taxon>
        <taxon>Eurotiomycetes</taxon>
        <taxon>Chaetothyriomycetidae</taxon>
        <taxon>Chaetothyriales</taxon>
        <taxon>Herpotrichiellaceae</taxon>
        <taxon>Exophiala</taxon>
    </lineage>
</organism>
<dbReference type="GO" id="GO:0000930">
    <property type="term" value="C:gamma-tubulin complex"/>
    <property type="evidence" value="ECO:0007669"/>
    <property type="project" value="TreeGrafter"/>
</dbReference>
<dbReference type="InterPro" id="IPR007259">
    <property type="entry name" value="GCP"/>
</dbReference>
<dbReference type="PANTHER" id="PTHR19302:SF33">
    <property type="entry name" value="GAMMA-TUBULIN COMPLEX COMPONENT 5"/>
    <property type="match status" value="1"/>
</dbReference>
<name>A0AAN6EMW9_EXODE</name>
<comment type="caution">
    <text evidence="10">The sequence shown here is derived from an EMBL/GenBank/DDBJ whole genome shotgun (WGS) entry which is preliminary data.</text>
</comment>
<dbReference type="GO" id="GO:0043015">
    <property type="term" value="F:gamma-tubulin binding"/>
    <property type="evidence" value="ECO:0007669"/>
    <property type="project" value="InterPro"/>
</dbReference>
<keyword evidence="4 5" id="KW-0206">Cytoskeleton</keyword>
<dbReference type="Pfam" id="PF14609">
    <property type="entry name" value="GCP5-Mod21_N"/>
    <property type="match status" value="1"/>
</dbReference>
<feature type="domain" description="Gamma tubulin complex component protein N-terminal" evidence="9">
    <location>
        <begin position="223"/>
        <end position="472"/>
    </location>
</feature>
<feature type="domain" description="Gamma-Tubulin ring complex non-core subunit mod21 N-terminal" evidence="8">
    <location>
        <begin position="68"/>
        <end position="157"/>
    </location>
</feature>
<dbReference type="InterPro" id="IPR042241">
    <property type="entry name" value="GCP_C_sf"/>
</dbReference>
<accession>A0AAN6EMW9</accession>
<evidence type="ECO:0000256" key="5">
    <source>
        <dbReference type="RuleBase" id="RU363050"/>
    </source>
</evidence>
<dbReference type="GO" id="GO:0000922">
    <property type="term" value="C:spindle pole"/>
    <property type="evidence" value="ECO:0007669"/>
    <property type="project" value="InterPro"/>
</dbReference>
<evidence type="ECO:0000259" key="7">
    <source>
        <dbReference type="Pfam" id="PF04130"/>
    </source>
</evidence>
<comment type="subcellular location">
    <subcellularLocation>
        <location evidence="5">Cytoplasm</location>
        <location evidence="5">Cytoskeleton</location>
        <location evidence="5">Microtubule organizing center</location>
    </subcellularLocation>
</comment>
<dbReference type="GO" id="GO:0000278">
    <property type="term" value="P:mitotic cell cycle"/>
    <property type="evidence" value="ECO:0007669"/>
    <property type="project" value="TreeGrafter"/>
</dbReference>
<dbReference type="InterPro" id="IPR040457">
    <property type="entry name" value="GCP_C"/>
</dbReference>
<evidence type="ECO:0000256" key="6">
    <source>
        <dbReference type="SAM" id="MobiDB-lite"/>
    </source>
</evidence>
<dbReference type="CDD" id="cd22572">
    <property type="entry name" value="GCP5_NTD"/>
    <property type="match status" value="1"/>
</dbReference>
<dbReference type="GO" id="GO:0005874">
    <property type="term" value="C:microtubule"/>
    <property type="evidence" value="ECO:0007669"/>
    <property type="project" value="UniProtKB-KW"/>
</dbReference>
<evidence type="ECO:0000313" key="11">
    <source>
        <dbReference type="Proteomes" id="UP001161757"/>
    </source>
</evidence>
<feature type="region of interest" description="Disordered" evidence="6">
    <location>
        <begin position="821"/>
        <end position="897"/>
    </location>
</feature>
<dbReference type="Gene3D" id="1.20.120.1900">
    <property type="entry name" value="Gamma-tubulin complex, C-terminal domain"/>
    <property type="match status" value="1"/>
</dbReference>
<dbReference type="InterPro" id="IPR041470">
    <property type="entry name" value="GCP_N"/>
</dbReference>
<dbReference type="GO" id="GO:0005816">
    <property type="term" value="C:spindle pole body"/>
    <property type="evidence" value="ECO:0007669"/>
    <property type="project" value="UniProtKB-ARBA"/>
</dbReference>
<dbReference type="Proteomes" id="UP001161757">
    <property type="component" value="Unassembled WGS sequence"/>
</dbReference>
<dbReference type="GO" id="GO:0031122">
    <property type="term" value="P:cytoplasmic microtubule organization"/>
    <property type="evidence" value="ECO:0007669"/>
    <property type="project" value="TreeGrafter"/>
</dbReference>
<gene>
    <name evidence="10" type="ORF">HRR80_007681</name>
</gene>
<feature type="compositionally biased region" description="Acidic residues" evidence="6">
    <location>
        <begin position="877"/>
        <end position="897"/>
    </location>
</feature>